<sequence>MVCWAWLVIVGIVVIVRFLNFRCRTVQKKILRKL</sequence>
<accession>A0A0E9RGA6</accession>
<organism evidence="2">
    <name type="scientific">Anguilla anguilla</name>
    <name type="common">European freshwater eel</name>
    <name type="synonym">Muraena anguilla</name>
    <dbReference type="NCBI Taxonomy" id="7936"/>
    <lineage>
        <taxon>Eukaryota</taxon>
        <taxon>Metazoa</taxon>
        <taxon>Chordata</taxon>
        <taxon>Craniata</taxon>
        <taxon>Vertebrata</taxon>
        <taxon>Euteleostomi</taxon>
        <taxon>Actinopterygii</taxon>
        <taxon>Neopterygii</taxon>
        <taxon>Teleostei</taxon>
        <taxon>Anguilliformes</taxon>
        <taxon>Anguillidae</taxon>
        <taxon>Anguilla</taxon>
    </lineage>
</organism>
<evidence type="ECO:0000256" key="1">
    <source>
        <dbReference type="SAM" id="Phobius"/>
    </source>
</evidence>
<evidence type="ECO:0000313" key="2">
    <source>
        <dbReference type="EMBL" id="JAH27817.1"/>
    </source>
</evidence>
<reference evidence="2" key="1">
    <citation type="submission" date="2014-11" db="EMBL/GenBank/DDBJ databases">
        <authorList>
            <person name="Amaro Gonzalez C."/>
        </authorList>
    </citation>
    <scope>NUCLEOTIDE SEQUENCE</scope>
</reference>
<dbReference type="AlphaFoldDB" id="A0A0E9RGA6"/>
<keyword evidence="1" id="KW-0472">Membrane</keyword>
<feature type="transmembrane region" description="Helical" evidence="1">
    <location>
        <begin position="6"/>
        <end position="23"/>
    </location>
</feature>
<proteinExistence type="predicted"/>
<reference evidence="2" key="2">
    <citation type="journal article" date="2015" name="Fish Shellfish Immunol.">
        <title>Early steps in the European eel (Anguilla anguilla)-Vibrio vulnificus interaction in the gills: Role of the RtxA13 toxin.</title>
        <authorList>
            <person name="Callol A."/>
            <person name="Pajuelo D."/>
            <person name="Ebbesson L."/>
            <person name="Teles M."/>
            <person name="MacKenzie S."/>
            <person name="Amaro C."/>
        </authorList>
    </citation>
    <scope>NUCLEOTIDE SEQUENCE</scope>
</reference>
<keyword evidence="1" id="KW-1133">Transmembrane helix</keyword>
<keyword evidence="1" id="KW-0812">Transmembrane</keyword>
<protein>
    <submittedName>
        <fullName evidence="2">Uncharacterized protein</fullName>
    </submittedName>
</protein>
<dbReference type="EMBL" id="GBXM01080760">
    <property type="protein sequence ID" value="JAH27817.1"/>
    <property type="molecule type" value="Transcribed_RNA"/>
</dbReference>
<name>A0A0E9RGA6_ANGAN</name>